<accession>A0A4R1RA39</accession>
<sequence length="378" mass="41599">MKSVMSEAVGEVHPVLSCSRRCLNRAIRNALNRIDCRLAALQAPALAQHYSGEAPEPDAVWPGLLWLSYEATNNPKYSKAAVPLLEALGERLRKKEEIVNLGAVTTLSCVAAYRLSGDTRARQWGLAAADDLCARFQQKVGCIAAGNGPGTAQDRIQLNIEYLMSLPLLYWASEVSGERRYHKIAYRHARQTALHLVREDLTVAHSCWMDIRTGLPVAEIGAAISSKTVRPWDPACAIYGFTLSYIYTRDWNFLALAAKLADSWLSLLPEQGIWPDFIAPEAGDGSCAISATALAVCGLLELSKHMPVIDEAKRSYEGSALAVLHVLIEQYAASAKNADGLLNYSLAEGETAREHTAWGDYFYLEALLRVTTDWGLYW</sequence>
<dbReference type="PANTHER" id="PTHR36845">
    <property type="entry name" value="HYDROLASE, PUTATIVE (AFU_ORTHOLOGUE AFUA_7G05090)-RELATED"/>
    <property type="match status" value="1"/>
</dbReference>
<proteinExistence type="inferred from homology"/>
<dbReference type="GO" id="GO:0000272">
    <property type="term" value="P:polysaccharide catabolic process"/>
    <property type="evidence" value="ECO:0007669"/>
    <property type="project" value="TreeGrafter"/>
</dbReference>
<keyword evidence="4" id="KW-1185">Reference proteome</keyword>
<dbReference type="Gene3D" id="1.50.10.10">
    <property type="match status" value="1"/>
</dbReference>
<reference evidence="3 4" key="1">
    <citation type="submission" date="2019-03" db="EMBL/GenBank/DDBJ databases">
        <title>Genomic Encyclopedia of Type Strains, Phase IV (KMG-IV): sequencing the most valuable type-strain genomes for metagenomic binning, comparative biology and taxonomic classification.</title>
        <authorList>
            <person name="Goeker M."/>
        </authorList>
    </citation>
    <scope>NUCLEOTIDE SEQUENCE [LARGE SCALE GENOMIC DNA]</scope>
    <source>
        <strain evidence="3 4">LX-B</strain>
    </source>
</reference>
<dbReference type="GO" id="GO:0052757">
    <property type="term" value="F:chondroitin hydrolase activity"/>
    <property type="evidence" value="ECO:0007669"/>
    <property type="project" value="TreeGrafter"/>
</dbReference>
<dbReference type="OrthoDB" id="428577at2"/>
<comment type="caution">
    <text evidence="3">The sequence shown here is derived from an EMBL/GenBank/DDBJ whole genome shotgun (WGS) entry which is preliminary data.</text>
</comment>
<organism evidence="3 4">
    <name type="scientific">Hydrogenispora ethanolica</name>
    <dbReference type="NCBI Taxonomy" id="1082276"/>
    <lineage>
        <taxon>Bacteria</taxon>
        <taxon>Bacillati</taxon>
        <taxon>Bacillota</taxon>
        <taxon>Hydrogenispora</taxon>
    </lineage>
</organism>
<dbReference type="Proteomes" id="UP000295008">
    <property type="component" value="Unassembled WGS sequence"/>
</dbReference>
<evidence type="ECO:0000256" key="2">
    <source>
        <dbReference type="ARBA" id="ARBA00038358"/>
    </source>
</evidence>
<evidence type="ECO:0000256" key="1">
    <source>
        <dbReference type="ARBA" id="ARBA00022801"/>
    </source>
</evidence>
<dbReference type="InterPro" id="IPR012341">
    <property type="entry name" value="6hp_glycosidase-like_sf"/>
</dbReference>
<dbReference type="InterPro" id="IPR052369">
    <property type="entry name" value="UG_Glycosaminoglycan_Hydrolase"/>
</dbReference>
<evidence type="ECO:0000313" key="4">
    <source>
        <dbReference type="Proteomes" id="UP000295008"/>
    </source>
</evidence>
<protein>
    <submittedName>
        <fullName evidence="3">Unsaturated chondroitin disaccharide hydrolase</fullName>
    </submittedName>
</protein>
<keyword evidence="1 3" id="KW-0378">Hydrolase</keyword>
<dbReference type="AlphaFoldDB" id="A0A4R1RA39"/>
<evidence type="ECO:0000313" key="3">
    <source>
        <dbReference type="EMBL" id="TCL62450.1"/>
    </source>
</evidence>
<dbReference type="RefSeq" id="WP_132015737.1">
    <property type="nucleotide sequence ID" value="NZ_SLUN01000025.1"/>
</dbReference>
<name>A0A4R1RA39_HYDET</name>
<dbReference type="SUPFAM" id="SSF48208">
    <property type="entry name" value="Six-hairpin glycosidases"/>
    <property type="match status" value="1"/>
</dbReference>
<dbReference type="InterPro" id="IPR008928">
    <property type="entry name" value="6-hairpin_glycosidase_sf"/>
</dbReference>
<gene>
    <name evidence="3" type="ORF">EDC14_102569</name>
</gene>
<comment type="similarity">
    <text evidence="2">Belongs to the glycosyl hydrolase 88 family.</text>
</comment>
<dbReference type="EMBL" id="SLUN01000025">
    <property type="protein sequence ID" value="TCL62450.1"/>
    <property type="molecule type" value="Genomic_DNA"/>
</dbReference>
<dbReference type="PANTHER" id="PTHR36845:SF1">
    <property type="entry name" value="HYDROLASE, PUTATIVE (AFU_ORTHOLOGUE AFUA_7G05090)-RELATED"/>
    <property type="match status" value="1"/>
</dbReference>